<proteinExistence type="predicted"/>
<dbReference type="SUPFAM" id="SSF53697">
    <property type="entry name" value="SIS domain"/>
    <property type="match status" value="1"/>
</dbReference>
<name>A0A382WIK1_9ZZZZ</name>
<evidence type="ECO:0000313" key="2">
    <source>
        <dbReference type="EMBL" id="SVD58677.1"/>
    </source>
</evidence>
<dbReference type="GO" id="GO:0097367">
    <property type="term" value="F:carbohydrate derivative binding"/>
    <property type="evidence" value="ECO:0007669"/>
    <property type="project" value="InterPro"/>
</dbReference>
<dbReference type="PANTHER" id="PTHR30390">
    <property type="entry name" value="SEDOHEPTULOSE 7-PHOSPHATE ISOMERASE / DNAA INITIATOR-ASSOCIATING FACTOR FOR REPLICATION INITIATION"/>
    <property type="match status" value="1"/>
</dbReference>
<dbReference type="PROSITE" id="PS51464">
    <property type="entry name" value="SIS"/>
    <property type="match status" value="1"/>
</dbReference>
<sequence>ANHLALDLQKAGISPIGIRPKAISLSENIGLITAWANDESFDVVFEKQLEALGKEGDALLIISVSGSSPNLVNAVSKAKEMGMTTVGFLGKDGGVCKDLLDYPIVLNSWDYGWVESGHVVLHHILTNIFHETSE</sequence>
<dbReference type="InterPro" id="IPR035461">
    <property type="entry name" value="GmhA/DiaA"/>
</dbReference>
<evidence type="ECO:0000259" key="1">
    <source>
        <dbReference type="PROSITE" id="PS51464"/>
    </source>
</evidence>
<dbReference type="Pfam" id="PF13580">
    <property type="entry name" value="SIS_2"/>
    <property type="match status" value="1"/>
</dbReference>
<dbReference type="Gene3D" id="3.40.50.10490">
    <property type="entry name" value="Glucose-6-phosphate isomerase like protein, domain 1"/>
    <property type="match status" value="1"/>
</dbReference>
<reference evidence="2" key="1">
    <citation type="submission" date="2018-05" db="EMBL/GenBank/DDBJ databases">
        <authorList>
            <person name="Lanie J.A."/>
            <person name="Ng W.-L."/>
            <person name="Kazmierczak K.M."/>
            <person name="Andrzejewski T.M."/>
            <person name="Davidsen T.M."/>
            <person name="Wayne K.J."/>
            <person name="Tettelin H."/>
            <person name="Glass J.I."/>
            <person name="Rusch D."/>
            <person name="Podicherti R."/>
            <person name="Tsui H.-C.T."/>
            <person name="Winkler M.E."/>
        </authorList>
    </citation>
    <scope>NUCLEOTIDE SEQUENCE</scope>
</reference>
<dbReference type="InterPro" id="IPR046348">
    <property type="entry name" value="SIS_dom_sf"/>
</dbReference>
<dbReference type="CDD" id="cd05006">
    <property type="entry name" value="SIS_GmhA"/>
    <property type="match status" value="1"/>
</dbReference>
<dbReference type="GO" id="GO:1901135">
    <property type="term" value="P:carbohydrate derivative metabolic process"/>
    <property type="evidence" value="ECO:0007669"/>
    <property type="project" value="InterPro"/>
</dbReference>
<organism evidence="2">
    <name type="scientific">marine metagenome</name>
    <dbReference type="NCBI Taxonomy" id="408172"/>
    <lineage>
        <taxon>unclassified sequences</taxon>
        <taxon>metagenomes</taxon>
        <taxon>ecological metagenomes</taxon>
    </lineage>
</organism>
<protein>
    <recommendedName>
        <fullName evidence="1">SIS domain-containing protein</fullName>
    </recommendedName>
</protein>
<accession>A0A382WIK1</accession>
<dbReference type="InterPro" id="IPR001347">
    <property type="entry name" value="SIS_dom"/>
</dbReference>
<dbReference type="InterPro" id="IPR050099">
    <property type="entry name" value="SIS_GmhA/DiaA_subfam"/>
</dbReference>
<dbReference type="PANTHER" id="PTHR30390:SF8">
    <property type="entry name" value="SUGAR ISOMERASE (SIS)"/>
    <property type="match status" value="1"/>
</dbReference>
<feature type="domain" description="SIS" evidence="1">
    <location>
        <begin position="1"/>
        <end position="134"/>
    </location>
</feature>
<gene>
    <name evidence="2" type="ORF">METZ01_LOCUS411531</name>
</gene>
<dbReference type="EMBL" id="UINC01160175">
    <property type="protein sequence ID" value="SVD58677.1"/>
    <property type="molecule type" value="Genomic_DNA"/>
</dbReference>
<feature type="non-terminal residue" evidence="2">
    <location>
        <position position="1"/>
    </location>
</feature>
<dbReference type="AlphaFoldDB" id="A0A382WIK1"/>